<accession>A0A1C1CJL2</accession>
<reference evidence="3" key="1">
    <citation type="submission" date="2015-07" db="EMBL/GenBank/DDBJ databases">
        <authorList>
            <person name="Teixeira M.M."/>
            <person name="Souza R.C."/>
            <person name="Almeida L.G."/>
            <person name="Vicente V.A."/>
            <person name="de Hoog S."/>
            <person name="Bocca A.L."/>
            <person name="de Almeida S.R."/>
            <person name="Vasconcelos A.T."/>
            <person name="Felipe M.S."/>
        </authorList>
    </citation>
    <scope>NUCLEOTIDE SEQUENCE [LARGE SCALE GENOMIC DNA]</scope>
    <source>
        <strain evidence="3">KSF</strain>
    </source>
</reference>
<comment type="caution">
    <text evidence="2">The sequence shown here is derived from an EMBL/GenBank/DDBJ whole genome shotgun (WGS) entry which is preliminary data.</text>
</comment>
<gene>
    <name evidence="2" type="ORF">CLCR_05172</name>
</gene>
<evidence type="ECO:0000256" key="1">
    <source>
        <dbReference type="SAM" id="MobiDB-lite"/>
    </source>
</evidence>
<dbReference type="OrthoDB" id="4155617at2759"/>
<feature type="region of interest" description="Disordered" evidence="1">
    <location>
        <begin position="128"/>
        <end position="159"/>
    </location>
</feature>
<name>A0A1C1CJL2_9EURO</name>
<organism evidence="2 3">
    <name type="scientific">Cladophialophora carrionii</name>
    <dbReference type="NCBI Taxonomy" id="86049"/>
    <lineage>
        <taxon>Eukaryota</taxon>
        <taxon>Fungi</taxon>
        <taxon>Dikarya</taxon>
        <taxon>Ascomycota</taxon>
        <taxon>Pezizomycotina</taxon>
        <taxon>Eurotiomycetes</taxon>
        <taxon>Chaetothyriomycetidae</taxon>
        <taxon>Chaetothyriales</taxon>
        <taxon>Herpotrichiellaceae</taxon>
        <taxon>Cladophialophora</taxon>
    </lineage>
</organism>
<dbReference type="VEuPathDB" id="FungiDB:CLCR_05172"/>
<keyword evidence="3" id="KW-1185">Reference proteome</keyword>
<sequence length="159" mass="18147">MATLASHEAMCWKLFKEANKSLHAGGEHEALDILVSDHSLTLGERPDFEQYHLEIQELTPTLRILVNTTLATADPAPDDWQKLEWIGEARIILRNYRNFPDADGDGHRLRSSLEAKVRAAEMVVRKQLGYSDEFEHDESEEGDECDDEEEEEEHAEDEG</sequence>
<protein>
    <submittedName>
        <fullName evidence="2">Uncharacterized protein</fullName>
    </submittedName>
</protein>
<feature type="compositionally biased region" description="Acidic residues" evidence="1">
    <location>
        <begin position="132"/>
        <end position="159"/>
    </location>
</feature>
<evidence type="ECO:0000313" key="3">
    <source>
        <dbReference type="Proteomes" id="UP000094526"/>
    </source>
</evidence>
<evidence type="ECO:0000313" key="2">
    <source>
        <dbReference type="EMBL" id="OCT48708.1"/>
    </source>
</evidence>
<dbReference type="AlphaFoldDB" id="A0A1C1CJL2"/>
<dbReference type="VEuPathDB" id="FungiDB:G647_03190"/>
<dbReference type="EMBL" id="LGRB01000011">
    <property type="protein sequence ID" value="OCT48708.1"/>
    <property type="molecule type" value="Genomic_DNA"/>
</dbReference>
<proteinExistence type="predicted"/>
<dbReference type="Proteomes" id="UP000094526">
    <property type="component" value="Unassembled WGS sequence"/>
</dbReference>